<proteinExistence type="predicted"/>
<dbReference type="EMBL" id="PKPP01001660">
    <property type="protein sequence ID" value="PWA80887.1"/>
    <property type="molecule type" value="Genomic_DNA"/>
</dbReference>
<dbReference type="InterPro" id="IPR000719">
    <property type="entry name" value="Prot_kinase_dom"/>
</dbReference>
<dbReference type="PANTHER" id="PTHR47985:SF23">
    <property type="entry name" value="OS07G0695300 PROTEIN"/>
    <property type="match status" value="1"/>
</dbReference>
<keyword evidence="2" id="KW-0418">Kinase</keyword>
<comment type="subcellular location">
    <subcellularLocation>
        <location evidence="1">Cell membrane</location>
        <topology evidence="1">Lipid-anchor</topology>
    </subcellularLocation>
</comment>
<dbReference type="PANTHER" id="PTHR47985">
    <property type="entry name" value="OS07G0668900 PROTEIN"/>
    <property type="match status" value="1"/>
</dbReference>
<evidence type="ECO:0000256" key="3">
    <source>
        <dbReference type="ARBA" id="ARBA00023136"/>
    </source>
</evidence>
<dbReference type="SUPFAM" id="SSF56112">
    <property type="entry name" value="Protein kinase-like (PK-like)"/>
    <property type="match status" value="1"/>
</dbReference>
<reference evidence="6 7" key="1">
    <citation type="journal article" date="2018" name="Mol. Plant">
        <title>The genome of Artemisia annua provides insight into the evolution of Asteraceae family and artemisinin biosynthesis.</title>
        <authorList>
            <person name="Shen Q."/>
            <person name="Zhang L."/>
            <person name="Liao Z."/>
            <person name="Wang S."/>
            <person name="Yan T."/>
            <person name="Shi P."/>
            <person name="Liu M."/>
            <person name="Fu X."/>
            <person name="Pan Q."/>
            <person name="Wang Y."/>
            <person name="Lv Z."/>
            <person name="Lu X."/>
            <person name="Zhang F."/>
            <person name="Jiang W."/>
            <person name="Ma Y."/>
            <person name="Chen M."/>
            <person name="Hao X."/>
            <person name="Li L."/>
            <person name="Tang Y."/>
            <person name="Lv G."/>
            <person name="Zhou Y."/>
            <person name="Sun X."/>
            <person name="Brodelius P.E."/>
            <person name="Rose J.K.C."/>
            <person name="Tang K."/>
        </authorList>
    </citation>
    <scope>NUCLEOTIDE SEQUENCE [LARGE SCALE GENOMIC DNA]</scope>
    <source>
        <strain evidence="7">cv. Huhao1</strain>
        <tissue evidence="6">Leaf</tissue>
    </source>
</reference>
<protein>
    <submittedName>
        <fullName evidence="6">Concanavalin A-like lectin/glucanase, subgroup</fullName>
    </submittedName>
</protein>
<keyword evidence="2" id="KW-0808">Transferase</keyword>
<name>A0A2U1P5C9_ARTAN</name>
<dbReference type="STRING" id="35608.A0A2U1P5C9"/>
<dbReference type="GO" id="GO:0004674">
    <property type="term" value="F:protein serine/threonine kinase activity"/>
    <property type="evidence" value="ECO:0007669"/>
    <property type="project" value="UniProtKB-KW"/>
</dbReference>
<dbReference type="GO" id="GO:0005886">
    <property type="term" value="C:plasma membrane"/>
    <property type="evidence" value="ECO:0007669"/>
    <property type="project" value="UniProtKB-SubCell"/>
</dbReference>
<keyword evidence="7" id="KW-1185">Reference proteome</keyword>
<dbReference type="GO" id="GO:0005524">
    <property type="term" value="F:ATP binding"/>
    <property type="evidence" value="ECO:0007669"/>
    <property type="project" value="InterPro"/>
</dbReference>
<dbReference type="Gene3D" id="1.10.510.10">
    <property type="entry name" value="Transferase(Phosphotransferase) domain 1"/>
    <property type="match status" value="1"/>
</dbReference>
<feature type="domain" description="Protein kinase" evidence="5">
    <location>
        <begin position="1"/>
        <end position="233"/>
    </location>
</feature>
<dbReference type="AlphaFoldDB" id="A0A2U1P5C9"/>
<sequence length="238" mass="26160">MLQGQYPVRGLYQALAVAAMCMQEQPNMRPVIADVVIDLTYLASLKYGPWAYQPQSACSGSSTPITRQNSDATTRDVKSSNILLDSEFDAKIVDFGVAKILEKHKPGGKEANNRSSIVGSVGYFAPGSSCDSDIHLLSRRYEVEFGVSSFLVNAQYFWCLNRLLRCLSGGNAKSSAEGMQVSQQTPHVAKDNYLSKMEAEVKAELEVLELNMTSSLERKISNLVEVINMHTLILSVIV</sequence>
<keyword evidence="2" id="KW-0723">Serine/threonine-protein kinase</keyword>
<organism evidence="6 7">
    <name type="scientific">Artemisia annua</name>
    <name type="common">Sweet wormwood</name>
    <dbReference type="NCBI Taxonomy" id="35608"/>
    <lineage>
        <taxon>Eukaryota</taxon>
        <taxon>Viridiplantae</taxon>
        <taxon>Streptophyta</taxon>
        <taxon>Embryophyta</taxon>
        <taxon>Tracheophyta</taxon>
        <taxon>Spermatophyta</taxon>
        <taxon>Magnoliopsida</taxon>
        <taxon>eudicotyledons</taxon>
        <taxon>Gunneridae</taxon>
        <taxon>Pentapetalae</taxon>
        <taxon>asterids</taxon>
        <taxon>campanulids</taxon>
        <taxon>Asterales</taxon>
        <taxon>Asteraceae</taxon>
        <taxon>Asteroideae</taxon>
        <taxon>Anthemideae</taxon>
        <taxon>Artemisiinae</taxon>
        <taxon>Artemisia</taxon>
    </lineage>
</organism>
<dbReference type="Pfam" id="PF00069">
    <property type="entry name" value="Pkinase"/>
    <property type="match status" value="1"/>
</dbReference>
<dbReference type="PROSITE" id="PS50011">
    <property type="entry name" value="PROTEIN_KINASE_DOM"/>
    <property type="match status" value="1"/>
</dbReference>
<gene>
    <name evidence="6" type="ORF">CTI12_AA192260</name>
</gene>
<accession>A0A2U1P5C9</accession>
<evidence type="ECO:0000256" key="4">
    <source>
        <dbReference type="ARBA" id="ARBA00023288"/>
    </source>
</evidence>
<evidence type="ECO:0000313" key="6">
    <source>
        <dbReference type="EMBL" id="PWA80887.1"/>
    </source>
</evidence>
<keyword evidence="3" id="KW-0472">Membrane</keyword>
<evidence type="ECO:0000256" key="1">
    <source>
        <dbReference type="ARBA" id="ARBA00004193"/>
    </source>
</evidence>
<dbReference type="Proteomes" id="UP000245207">
    <property type="component" value="Unassembled WGS sequence"/>
</dbReference>
<dbReference type="GO" id="GO:0030246">
    <property type="term" value="F:carbohydrate binding"/>
    <property type="evidence" value="ECO:0007669"/>
    <property type="project" value="UniProtKB-KW"/>
</dbReference>
<dbReference type="InterPro" id="IPR011009">
    <property type="entry name" value="Kinase-like_dom_sf"/>
</dbReference>
<keyword evidence="6" id="KW-0430">Lectin</keyword>
<evidence type="ECO:0000256" key="2">
    <source>
        <dbReference type="ARBA" id="ARBA00022527"/>
    </source>
</evidence>
<evidence type="ECO:0000259" key="5">
    <source>
        <dbReference type="PROSITE" id="PS50011"/>
    </source>
</evidence>
<dbReference type="OrthoDB" id="4062651at2759"/>
<keyword evidence="4" id="KW-0449">Lipoprotein</keyword>
<evidence type="ECO:0000313" key="7">
    <source>
        <dbReference type="Proteomes" id="UP000245207"/>
    </source>
</evidence>
<comment type="caution">
    <text evidence="6">The sequence shown here is derived from an EMBL/GenBank/DDBJ whole genome shotgun (WGS) entry which is preliminary data.</text>
</comment>